<organism evidence="1">
    <name type="scientific">Siphoviridae sp. ctj495</name>
    <dbReference type="NCBI Taxonomy" id="2823592"/>
    <lineage>
        <taxon>Viruses</taxon>
        <taxon>Duplodnaviria</taxon>
        <taxon>Heunggongvirae</taxon>
        <taxon>Uroviricota</taxon>
        <taxon>Caudoviricetes</taxon>
    </lineage>
</organism>
<reference evidence="1" key="1">
    <citation type="journal article" date="2021" name="Proc. Natl. Acad. Sci. U.S.A.">
        <title>A Catalog of Tens of Thousands of Viruses from Human Metagenomes Reveals Hidden Associations with Chronic Diseases.</title>
        <authorList>
            <person name="Tisza M.J."/>
            <person name="Buck C.B."/>
        </authorList>
    </citation>
    <scope>NUCLEOTIDE SEQUENCE</scope>
    <source>
        <strain evidence="1">Ctj495</strain>
    </source>
</reference>
<dbReference type="EMBL" id="BK014692">
    <property type="protein sequence ID" value="DAD68128.1"/>
    <property type="molecule type" value="Genomic_DNA"/>
</dbReference>
<protein>
    <submittedName>
        <fullName evidence="1">Uncharacterized protein</fullName>
    </submittedName>
</protein>
<sequence>MLYIALCLVTILSIFFAVAHEEQKYTAFNLKARVRTLEVENAKLRAELITDEEWDTMVEQALAVSR</sequence>
<proteinExistence type="predicted"/>
<accession>A0A8S5LDT9</accession>
<evidence type="ECO:0000313" key="1">
    <source>
        <dbReference type="EMBL" id="DAD68128.1"/>
    </source>
</evidence>
<name>A0A8S5LDT9_9CAUD</name>